<proteinExistence type="predicted"/>
<sequence length="382" mass="43697">MGDWRRHQRENSHHEGSNRSKNRRPPSGREGSWQPSIPSWEKKFCYSTCSIPWGKLLETKKLMCYFPNVVEWNDSAGEEAFRNAKARFWAEFHGFTCNISLPDPDMYIDEIDWNCYIDPELLNELDQPVAPSDDEERKDGKTQILSSGWDSFLFSNVPRVGSGWEGAEVPSGWGDAEEPVKATGWGDAEQMVNPSGWGDINPTGPGGVGESVLTTGWAVQNPVSSSGWGDTEDPIDPVQKFSADSVENSRNYDEWYQGVQNYGSWELCSSKVNNEDCVTTRKGGRTGVAWDPNSWNRANRNFSRYRTWKFSHDAYDYQMKENGWKNSRGRKRGNYLYEKPENEKRPLSSWQWNSVHSCLPRNHHHHHGTAEVSSRWSGKQIS</sequence>
<feature type="compositionally biased region" description="Basic and acidic residues" evidence="1">
    <location>
        <begin position="9"/>
        <end position="18"/>
    </location>
</feature>
<evidence type="ECO:0000313" key="3">
    <source>
        <dbReference type="Proteomes" id="UP000825729"/>
    </source>
</evidence>
<evidence type="ECO:0000256" key="1">
    <source>
        <dbReference type="SAM" id="MobiDB-lite"/>
    </source>
</evidence>
<protein>
    <submittedName>
        <fullName evidence="2">Uncharacterized protein</fullName>
    </submittedName>
</protein>
<dbReference type="AlphaFoldDB" id="A0AAV7EB83"/>
<accession>A0AAV7EB83</accession>
<name>A0AAV7EB83_ARIFI</name>
<feature type="region of interest" description="Disordered" evidence="1">
    <location>
        <begin position="363"/>
        <end position="382"/>
    </location>
</feature>
<dbReference type="EMBL" id="JAINDJ010000006">
    <property type="protein sequence ID" value="KAG9444992.1"/>
    <property type="molecule type" value="Genomic_DNA"/>
</dbReference>
<dbReference type="PANTHER" id="PTHR34567:SF3">
    <property type="entry name" value="FK506-BINDING-LIKE PROTEIN"/>
    <property type="match status" value="1"/>
</dbReference>
<dbReference type="PANTHER" id="PTHR34567">
    <property type="entry name" value="FK506-BINDING-LIKE PROTEIN"/>
    <property type="match status" value="1"/>
</dbReference>
<feature type="region of interest" description="Disordered" evidence="1">
    <location>
        <begin position="1"/>
        <end position="35"/>
    </location>
</feature>
<organism evidence="2 3">
    <name type="scientific">Aristolochia fimbriata</name>
    <name type="common">White veined hardy Dutchman's pipe vine</name>
    <dbReference type="NCBI Taxonomy" id="158543"/>
    <lineage>
        <taxon>Eukaryota</taxon>
        <taxon>Viridiplantae</taxon>
        <taxon>Streptophyta</taxon>
        <taxon>Embryophyta</taxon>
        <taxon>Tracheophyta</taxon>
        <taxon>Spermatophyta</taxon>
        <taxon>Magnoliopsida</taxon>
        <taxon>Magnoliidae</taxon>
        <taxon>Piperales</taxon>
        <taxon>Aristolochiaceae</taxon>
        <taxon>Aristolochia</taxon>
    </lineage>
</organism>
<gene>
    <name evidence="2" type="ORF">H6P81_016332</name>
</gene>
<keyword evidence="3" id="KW-1185">Reference proteome</keyword>
<evidence type="ECO:0000313" key="2">
    <source>
        <dbReference type="EMBL" id="KAG9444992.1"/>
    </source>
</evidence>
<dbReference type="Proteomes" id="UP000825729">
    <property type="component" value="Unassembled WGS sequence"/>
</dbReference>
<reference evidence="2 3" key="1">
    <citation type="submission" date="2021-07" db="EMBL/GenBank/DDBJ databases">
        <title>The Aristolochia fimbriata genome: insights into angiosperm evolution, floral development and chemical biosynthesis.</title>
        <authorList>
            <person name="Jiao Y."/>
        </authorList>
    </citation>
    <scope>NUCLEOTIDE SEQUENCE [LARGE SCALE GENOMIC DNA]</scope>
    <source>
        <strain evidence="2">IBCAS-2021</strain>
        <tissue evidence="2">Leaf</tissue>
    </source>
</reference>
<feature type="compositionally biased region" description="Polar residues" evidence="1">
    <location>
        <begin position="371"/>
        <end position="382"/>
    </location>
</feature>
<comment type="caution">
    <text evidence="2">The sequence shown here is derived from an EMBL/GenBank/DDBJ whole genome shotgun (WGS) entry which is preliminary data.</text>
</comment>